<dbReference type="GO" id="GO:0007165">
    <property type="term" value="P:signal transduction"/>
    <property type="evidence" value="ECO:0007669"/>
    <property type="project" value="TreeGrafter"/>
</dbReference>
<dbReference type="PANTHER" id="PTHR48011">
    <property type="entry name" value="CCR4-NOT TRANSCRIPTIONAL COMPLEX SUBUNIT CAF120-RELATED"/>
    <property type="match status" value="1"/>
</dbReference>
<dbReference type="InterPro" id="IPR008271">
    <property type="entry name" value="Ser/Thr_kinase_AS"/>
</dbReference>
<gene>
    <name evidence="2" type="ORF">EZV62_019402</name>
</gene>
<evidence type="ECO:0000313" key="2">
    <source>
        <dbReference type="EMBL" id="TXG54146.1"/>
    </source>
</evidence>
<dbReference type="Gene3D" id="1.10.510.10">
    <property type="entry name" value="Transferase(Phosphotransferase) domain 1"/>
    <property type="match status" value="1"/>
</dbReference>
<dbReference type="InterPro" id="IPR000719">
    <property type="entry name" value="Prot_kinase_dom"/>
</dbReference>
<dbReference type="GO" id="GO:0005524">
    <property type="term" value="F:ATP binding"/>
    <property type="evidence" value="ECO:0007669"/>
    <property type="project" value="InterPro"/>
</dbReference>
<dbReference type="AlphaFoldDB" id="A0A5C7HD64"/>
<dbReference type="SUPFAM" id="SSF56112">
    <property type="entry name" value="Protein kinase-like (PK-like)"/>
    <property type="match status" value="1"/>
</dbReference>
<sequence length="207" mass="23885">MEWTKVRILYNGSYGLVTLTVNSKNPNLPPIAMKSSRLEDSHSLEKEKRILDDLHGSPRILMSLGNNVWVQFMKKGYVHCDLKPENILIVPLQDGTNYLKIADFELAKEPREEMQCGNSSMFRFHGTPLYMSPESFLFGQIKSGLDIWSLSCVVVEMLTGKHVMQWLGGHRGWNFVLKEPYILEMSFLDNDFLRKCLARNLKDQWTA</sequence>
<feature type="domain" description="Protein kinase" evidence="1">
    <location>
        <begin position="1"/>
        <end position="207"/>
    </location>
</feature>
<dbReference type="PROSITE" id="PS00108">
    <property type="entry name" value="PROTEIN_KINASE_ST"/>
    <property type="match status" value="1"/>
</dbReference>
<dbReference type="PANTHER" id="PTHR48011:SF51">
    <property type="entry name" value="PROTEIN KINASE SUPERFAMILY PROTEIN"/>
    <property type="match status" value="1"/>
</dbReference>
<comment type="caution">
    <text evidence="2">The sequence shown here is derived from an EMBL/GenBank/DDBJ whole genome shotgun (WGS) entry which is preliminary data.</text>
</comment>
<evidence type="ECO:0000313" key="3">
    <source>
        <dbReference type="Proteomes" id="UP000323000"/>
    </source>
</evidence>
<dbReference type="InterPro" id="IPR052751">
    <property type="entry name" value="Plant_MAPKKK"/>
</dbReference>
<keyword evidence="3" id="KW-1185">Reference proteome</keyword>
<dbReference type="GO" id="GO:0004672">
    <property type="term" value="F:protein kinase activity"/>
    <property type="evidence" value="ECO:0007669"/>
    <property type="project" value="InterPro"/>
</dbReference>
<evidence type="ECO:0000259" key="1">
    <source>
        <dbReference type="PROSITE" id="PS50011"/>
    </source>
</evidence>
<dbReference type="Proteomes" id="UP000323000">
    <property type="component" value="Chromosome 9"/>
</dbReference>
<name>A0A5C7HD64_9ROSI</name>
<dbReference type="EMBL" id="VAHF01000009">
    <property type="protein sequence ID" value="TXG54146.1"/>
    <property type="molecule type" value="Genomic_DNA"/>
</dbReference>
<dbReference type="Pfam" id="PF00069">
    <property type="entry name" value="Pkinase"/>
    <property type="match status" value="1"/>
</dbReference>
<reference evidence="3" key="1">
    <citation type="journal article" date="2019" name="Gigascience">
        <title>De novo genome assembly of the endangered Acer yangbiense, a plant species with extremely small populations endemic to Yunnan Province, China.</title>
        <authorList>
            <person name="Yang J."/>
            <person name="Wariss H.M."/>
            <person name="Tao L."/>
            <person name="Zhang R."/>
            <person name="Yun Q."/>
            <person name="Hollingsworth P."/>
            <person name="Dao Z."/>
            <person name="Luo G."/>
            <person name="Guo H."/>
            <person name="Ma Y."/>
            <person name="Sun W."/>
        </authorList>
    </citation>
    <scope>NUCLEOTIDE SEQUENCE [LARGE SCALE GENOMIC DNA]</scope>
    <source>
        <strain evidence="3">cv. Malutang</strain>
    </source>
</reference>
<dbReference type="OrthoDB" id="25592at2759"/>
<accession>A0A5C7HD64</accession>
<organism evidence="2 3">
    <name type="scientific">Acer yangbiense</name>
    <dbReference type="NCBI Taxonomy" id="1000413"/>
    <lineage>
        <taxon>Eukaryota</taxon>
        <taxon>Viridiplantae</taxon>
        <taxon>Streptophyta</taxon>
        <taxon>Embryophyta</taxon>
        <taxon>Tracheophyta</taxon>
        <taxon>Spermatophyta</taxon>
        <taxon>Magnoliopsida</taxon>
        <taxon>eudicotyledons</taxon>
        <taxon>Gunneridae</taxon>
        <taxon>Pentapetalae</taxon>
        <taxon>rosids</taxon>
        <taxon>malvids</taxon>
        <taxon>Sapindales</taxon>
        <taxon>Sapindaceae</taxon>
        <taxon>Hippocastanoideae</taxon>
        <taxon>Acereae</taxon>
        <taxon>Acer</taxon>
    </lineage>
</organism>
<proteinExistence type="predicted"/>
<dbReference type="PROSITE" id="PS50011">
    <property type="entry name" value="PROTEIN_KINASE_DOM"/>
    <property type="match status" value="1"/>
</dbReference>
<dbReference type="InterPro" id="IPR011009">
    <property type="entry name" value="Kinase-like_dom_sf"/>
</dbReference>
<protein>
    <recommendedName>
        <fullName evidence="1">Protein kinase domain-containing protein</fullName>
    </recommendedName>
</protein>
<dbReference type="SMART" id="SM00220">
    <property type="entry name" value="S_TKc"/>
    <property type="match status" value="1"/>
</dbReference>